<accession>A0A8B6M6C7</accession>
<dbReference type="Gene3D" id="3.40.50.150">
    <property type="entry name" value="Vaccinia Virus protein VP39"/>
    <property type="match status" value="1"/>
</dbReference>
<feature type="domain" description="Methyltransferase small" evidence="7">
    <location>
        <begin position="158"/>
        <end position="322"/>
    </location>
</feature>
<evidence type="ECO:0000259" key="7">
    <source>
        <dbReference type="Pfam" id="PF05175"/>
    </source>
</evidence>
<dbReference type="InterPro" id="IPR007848">
    <property type="entry name" value="Small_mtfrase_dom"/>
</dbReference>
<keyword evidence="2" id="KW-0698">rRNA processing</keyword>
<dbReference type="PROSITE" id="PS00092">
    <property type="entry name" value="N6_MTASE"/>
    <property type="match status" value="1"/>
</dbReference>
<dbReference type="RefSeq" id="WP_174511923.1">
    <property type="nucleotide sequence ID" value="NZ_CABFMQ020000074.1"/>
</dbReference>
<dbReference type="GO" id="GO:0008757">
    <property type="term" value="F:S-adenosylmethionine-dependent methyltransferase activity"/>
    <property type="evidence" value="ECO:0007669"/>
    <property type="project" value="InterPro"/>
</dbReference>
<keyword evidence="1" id="KW-0963">Cytoplasm</keyword>
<evidence type="ECO:0000256" key="3">
    <source>
        <dbReference type="ARBA" id="ARBA00022603"/>
    </source>
</evidence>
<keyword evidence="4 8" id="KW-0808">Transferase</keyword>
<dbReference type="GO" id="GO:0032259">
    <property type="term" value="P:methylation"/>
    <property type="evidence" value="ECO:0007669"/>
    <property type="project" value="UniProtKB-KW"/>
</dbReference>
<evidence type="ECO:0000256" key="4">
    <source>
        <dbReference type="ARBA" id="ARBA00022679"/>
    </source>
</evidence>
<name>A0A8B6M6C7_METTU</name>
<dbReference type="PANTHER" id="PTHR47816:SF4">
    <property type="entry name" value="RIBOSOMAL RNA SMALL SUBUNIT METHYLTRANSFERASE C"/>
    <property type="match status" value="1"/>
</dbReference>
<evidence type="ECO:0000256" key="5">
    <source>
        <dbReference type="ARBA" id="ARBA00022691"/>
    </source>
</evidence>
<proteinExistence type="predicted"/>
<dbReference type="EMBL" id="CABFMQ020000074">
    <property type="protein sequence ID" value="VTZ49642.1"/>
    <property type="molecule type" value="Genomic_DNA"/>
</dbReference>
<reference evidence="8 9" key="1">
    <citation type="submission" date="2019-05" db="EMBL/GenBank/DDBJ databases">
        <authorList>
            <person name="Farhan Ul Haque M."/>
        </authorList>
    </citation>
    <scope>NUCLEOTIDE SEQUENCE [LARGE SCALE GENOMIC DNA]</scope>
    <source>
        <strain evidence="8">2</strain>
    </source>
</reference>
<dbReference type="Pfam" id="PF05175">
    <property type="entry name" value="MTS"/>
    <property type="match status" value="1"/>
</dbReference>
<keyword evidence="9" id="KW-1185">Reference proteome</keyword>
<dbReference type="GO" id="GO:0003676">
    <property type="term" value="F:nucleic acid binding"/>
    <property type="evidence" value="ECO:0007669"/>
    <property type="project" value="InterPro"/>
</dbReference>
<feature type="region of interest" description="Disordered" evidence="6">
    <location>
        <begin position="1"/>
        <end position="30"/>
    </location>
</feature>
<organism evidence="8 9">
    <name type="scientific">Methylocella tundrae</name>
    <dbReference type="NCBI Taxonomy" id="227605"/>
    <lineage>
        <taxon>Bacteria</taxon>
        <taxon>Pseudomonadati</taxon>
        <taxon>Pseudomonadota</taxon>
        <taxon>Alphaproteobacteria</taxon>
        <taxon>Hyphomicrobiales</taxon>
        <taxon>Beijerinckiaceae</taxon>
        <taxon>Methylocella</taxon>
    </lineage>
</organism>
<keyword evidence="3 8" id="KW-0489">Methyltransferase</keyword>
<comment type="caution">
    <text evidence="8">The sequence shown here is derived from an EMBL/GenBank/DDBJ whole genome shotgun (WGS) entry which is preliminary data.</text>
</comment>
<dbReference type="AlphaFoldDB" id="A0A8B6M6C7"/>
<dbReference type="InterPro" id="IPR046977">
    <property type="entry name" value="RsmC/RlmG"/>
</dbReference>
<dbReference type="InterPro" id="IPR029063">
    <property type="entry name" value="SAM-dependent_MTases_sf"/>
</dbReference>
<evidence type="ECO:0000256" key="6">
    <source>
        <dbReference type="SAM" id="MobiDB-lite"/>
    </source>
</evidence>
<protein>
    <submittedName>
        <fullName evidence="8">Methyltransferase small</fullName>
    </submittedName>
</protein>
<gene>
    <name evidence="8" type="ORF">MPC4_180048</name>
</gene>
<dbReference type="CDD" id="cd02440">
    <property type="entry name" value="AdoMet_MTases"/>
    <property type="match status" value="1"/>
</dbReference>
<evidence type="ECO:0000256" key="2">
    <source>
        <dbReference type="ARBA" id="ARBA00022552"/>
    </source>
</evidence>
<dbReference type="Proteomes" id="UP000485880">
    <property type="component" value="Unassembled WGS sequence"/>
</dbReference>
<evidence type="ECO:0000313" key="9">
    <source>
        <dbReference type="Proteomes" id="UP000485880"/>
    </source>
</evidence>
<evidence type="ECO:0000313" key="8">
    <source>
        <dbReference type="EMBL" id="VTZ49642.1"/>
    </source>
</evidence>
<dbReference type="SUPFAM" id="SSF53335">
    <property type="entry name" value="S-adenosyl-L-methionine-dependent methyltransferases"/>
    <property type="match status" value="1"/>
</dbReference>
<dbReference type="GO" id="GO:0008170">
    <property type="term" value="F:N-methyltransferase activity"/>
    <property type="evidence" value="ECO:0007669"/>
    <property type="project" value="UniProtKB-ARBA"/>
</dbReference>
<dbReference type="PANTHER" id="PTHR47816">
    <property type="entry name" value="RIBOSOMAL RNA SMALL SUBUNIT METHYLTRANSFERASE C"/>
    <property type="match status" value="1"/>
</dbReference>
<keyword evidence="5" id="KW-0949">S-adenosyl-L-methionine</keyword>
<sequence>MASDAAAPLSDVLPPRPGSERPSESEQCGVYGAPPVELAAAPPRAIQFSPLVPGAAVLDTQAPETLAGMTMLGPPGTVERRRALALALRALRQGALLTALAPKDKGGSRIAAELRAFGCVVDESSKRHHRVCVCGRPAVLKGIEDAVAEGALQRIEELGLWSQPGVFSWNRIDPGSALLAANLPALSGRGADLGCGVGYLSIAALASPKLAEISLIDIDRRAIEAARRNIQDPRARFFWADARREDADLKDLDFIVMNPPFHDGGAEDQNLGKAFILRAAKMLRKGGALYLVANRHLPYEAALKPLFRHVAMKVETGAYKIFEAQK</sequence>
<evidence type="ECO:0000256" key="1">
    <source>
        <dbReference type="ARBA" id="ARBA00022490"/>
    </source>
</evidence>
<dbReference type="GO" id="GO:0006364">
    <property type="term" value="P:rRNA processing"/>
    <property type="evidence" value="ECO:0007669"/>
    <property type="project" value="UniProtKB-KW"/>
</dbReference>
<dbReference type="InterPro" id="IPR002052">
    <property type="entry name" value="DNA_methylase_N6_adenine_CS"/>
</dbReference>